<sequence length="113" mass="12701">MEKKNLQSTIDEEDEIIAQGKFMRVEEGKIAKGTETLSYDMQNNPCNPSTNRTNTGRTFTLKQIRELQAGKYGYPSIDKTPSPVHTKAEEPGLGLTPMNSRDFSNKIASRYKS</sequence>
<evidence type="ECO:0000313" key="3">
    <source>
        <dbReference type="Proteomes" id="UP000016088"/>
    </source>
</evidence>
<dbReference type="RefSeq" id="XP_013016497.1">
    <property type="nucleotide sequence ID" value="XM_013161043.1"/>
</dbReference>
<gene>
    <name evidence="2" type="ORF">SOCG_02551</name>
</gene>
<accession>S9RAD2</accession>
<evidence type="ECO:0000313" key="2">
    <source>
        <dbReference type="EMBL" id="EPX75075.1"/>
    </source>
</evidence>
<dbReference type="OrthoDB" id="5374816at2759"/>
<proteinExistence type="predicted"/>
<dbReference type="HOGENOM" id="CLU_2134995_0_0_1"/>
<organism evidence="2 3">
    <name type="scientific">Schizosaccharomyces octosporus (strain yFS286)</name>
    <name type="common">Fission yeast</name>
    <name type="synonym">Octosporomyces octosporus</name>
    <dbReference type="NCBI Taxonomy" id="483514"/>
    <lineage>
        <taxon>Eukaryota</taxon>
        <taxon>Fungi</taxon>
        <taxon>Dikarya</taxon>
        <taxon>Ascomycota</taxon>
        <taxon>Taphrinomycotina</taxon>
        <taxon>Schizosaccharomycetes</taxon>
        <taxon>Schizosaccharomycetales</taxon>
        <taxon>Schizosaccharomycetaceae</taxon>
        <taxon>Schizosaccharomyces</taxon>
    </lineage>
</organism>
<feature type="region of interest" description="Disordered" evidence="1">
    <location>
        <begin position="72"/>
        <end position="113"/>
    </location>
</feature>
<name>S9RAD2_SCHOY</name>
<dbReference type="OMA" id="TPMNSRD"/>
<protein>
    <submittedName>
        <fullName evidence="2">Uncharacterized protein</fullName>
    </submittedName>
</protein>
<dbReference type="GeneID" id="25031527"/>
<keyword evidence="3" id="KW-1185">Reference proteome</keyword>
<dbReference type="Proteomes" id="UP000016088">
    <property type="component" value="Unassembled WGS sequence"/>
</dbReference>
<reference evidence="2 3" key="1">
    <citation type="journal article" date="2011" name="Science">
        <title>Comparative functional genomics of the fission yeasts.</title>
        <authorList>
            <person name="Rhind N."/>
            <person name="Chen Z."/>
            <person name="Yassour M."/>
            <person name="Thompson D.A."/>
            <person name="Haas B.J."/>
            <person name="Habib N."/>
            <person name="Wapinski I."/>
            <person name="Roy S."/>
            <person name="Lin M.F."/>
            <person name="Heiman D.I."/>
            <person name="Young S.K."/>
            <person name="Furuya K."/>
            <person name="Guo Y."/>
            <person name="Pidoux A."/>
            <person name="Chen H.M."/>
            <person name="Robbertse B."/>
            <person name="Goldberg J.M."/>
            <person name="Aoki K."/>
            <person name="Bayne E.H."/>
            <person name="Berlin A.M."/>
            <person name="Desjardins C.A."/>
            <person name="Dobbs E."/>
            <person name="Dukaj L."/>
            <person name="Fan L."/>
            <person name="FitzGerald M.G."/>
            <person name="French C."/>
            <person name="Gujja S."/>
            <person name="Hansen K."/>
            <person name="Keifenheim D."/>
            <person name="Levin J.Z."/>
            <person name="Mosher R.A."/>
            <person name="Mueller C.A."/>
            <person name="Pfiffner J."/>
            <person name="Priest M."/>
            <person name="Russ C."/>
            <person name="Smialowska A."/>
            <person name="Swoboda P."/>
            <person name="Sykes S.M."/>
            <person name="Vaughn M."/>
            <person name="Vengrova S."/>
            <person name="Yoder R."/>
            <person name="Zeng Q."/>
            <person name="Allshire R."/>
            <person name="Baulcombe D."/>
            <person name="Birren B.W."/>
            <person name="Brown W."/>
            <person name="Ekwall K."/>
            <person name="Kellis M."/>
            <person name="Leatherwood J."/>
            <person name="Levin H."/>
            <person name="Margalit H."/>
            <person name="Martienssen R."/>
            <person name="Nieduszynski C.A."/>
            <person name="Spatafora J.W."/>
            <person name="Friedman N."/>
            <person name="Dalgaard J.Z."/>
            <person name="Baumann P."/>
            <person name="Niki H."/>
            <person name="Regev A."/>
            <person name="Nusbaum C."/>
        </authorList>
    </citation>
    <scope>NUCLEOTIDE SEQUENCE [LARGE SCALE GENOMIC DNA]</scope>
    <source>
        <strain evidence="3">yFS286</strain>
    </source>
</reference>
<dbReference type="AlphaFoldDB" id="S9RAD2"/>
<dbReference type="EMBL" id="KE503206">
    <property type="protein sequence ID" value="EPX75075.1"/>
    <property type="molecule type" value="Genomic_DNA"/>
</dbReference>
<dbReference type="VEuPathDB" id="FungiDB:SOCG_02551"/>
<evidence type="ECO:0000256" key="1">
    <source>
        <dbReference type="SAM" id="MobiDB-lite"/>
    </source>
</evidence>